<dbReference type="PANTHER" id="PTHR43033:SF1">
    <property type="entry name" value="TRNA(ILE)-LYSIDINE SYNTHASE-RELATED"/>
    <property type="match status" value="1"/>
</dbReference>
<dbReference type="InterPro" id="IPR014729">
    <property type="entry name" value="Rossmann-like_a/b/a_fold"/>
</dbReference>
<comment type="caution">
    <text evidence="10">The sequence shown here is derived from an EMBL/GenBank/DDBJ whole genome shotgun (WGS) entry which is preliminary data.</text>
</comment>
<dbReference type="SUPFAM" id="SSF82829">
    <property type="entry name" value="MesJ substrate recognition domain-like"/>
    <property type="match status" value="1"/>
</dbReference>
<dbReference type="Pfam" id="PF11734">
    <property type="entry name" value="TilS_C"/>
    <property type="match status" value="1"/>
</dbReference>
<evidence type="ECO:0000256" key="7">
    <source>
        <dbReference type="ARBA" id="ARBA00048539"/>
    </source>
</evidence>
<sequence>MLQKIISTIEKYNMIKKGDGIVVGLSGGPDSVCLLHVLHSLKDKYGIKLYAAHLNHMIRGDEALRDEEFAKSFAESLGIPFFSKRIKVEEFARENRMSSEEAGRFLRYQLFDEVAESVGANKIALAHNMNDQAETIIMRFFRGSGISGLRGISPVRNNKYIRPIIGCSRDEIERYCEEQGLNPVIDSTNNEKIYTRNKVRLEIIPYIRKHFNPNIISNLYANAEIIRDEDEYLSHVINMEYERIRKNEGIDIKEFNNLHIALKRRIIRIMIEKVKGNLNQIEGKHIEDCIELIERGKTGKLIELPEGVVAKIQYDIFKISSKQKRKDFEEVLNIPGVTEISDENIVISTRIFLNNFSNYSDNKFIKYFDYDKIKDVLKIRNRRDGDYMYPKGMTGRKKLKDIFIDKKIPVEERNKIPLIVLENEVIWAFGIRDTRNYKIDENTKRILEIKFERGANIERGDKGNTIE</sequence>
<dbReference type="SUPFAM" id="SSF56037">
    <property type="entry name" value="PheT/TilS domain"/>
    <property type="match status" value="1"/>
</dbReference>
<dbReference type="GO" id="GO:0005737">
    <property type="term" value="C:cytoplasm"/>
    <property type="evidence" value="ECO:0007669"/>
    <property type="project" value="UniProtKB-SubCell"/>
</dbReference>
<gene>
    <name evidence="8" type="primary">tilS</name>
    <name evidence="10" type="ORF">EDD71_1315</name>
</gene>
<dbReference type="EC" id="6.3.4.19" evidence="8"/>
<dbReference type="Gene3D" id="3.40.50.620">
    <property type="entry name" value="HUPs"/>
    <property type="match status" value="1"/>
</dbReference>
<dbReference type="Proteomes" id="UP000295325">
    <property type="component" value="Unassembled WGS sequence"/>
</dbReference>
<dbReference type="SMART" id="SM00977">
    <property type="entry name" value="TilS_C"/>
    <property type="match status" value="1"/>
</dbReference>
<dbReference type="GO" id="GO:0006400">
    <property type="term" value="P:tRNA modification"/>
    <property type="evidence" value="ECO:0007669"/>
    <property type="project" value="UniProtKB-UniRule"/>
</dbReference>
<dbReference type="SUPFAM" id="SSF52402">
    <property type="entry name" value="Adenine nucleotide alpha hydrolases-like"/>
    <property type="match status" value="1"/>
</dbReference>
<dbReference type="HAMAP" id="MF_01161">
    <property type="entry name" value="tRNA_Ile_lys_synt"/>
    <property type="match status" value="1"/>
</dbReference>
<accession>A0A4R7K986</accession>
<keyword evidence="5 8" id="KW-0547">Nucleotide-binding</keyword>
<comment type="similarity">
    <text evidence="8">Belongs to the tRNA(Ile)-lysidine synthase family.</text>
</comment>
<dbReference type="EMBL" id="SOAZ01000031">
    <property type="protein sequence ID" value="TDT50302.1"/>
    <property type="molecule type" value="Genomic_DNA"/>
</dbReference>
<reference evidence="10 11" key="1">
    <citation type="submission" date="2019-03" db="EMBL/GenBank/DDBJ databases">
        <title>Genomic Encyclopedia of Type Strains, Phase IV (KMG-IV): sequencing the most valuable type-strain genomes for metagenomic binning, comparative biology and taxonomic classification.</title>
        <authorList>
            <person name="Goeker M."/>
        </authorList>
    </citation>
    <scope>NUCLEOTIDE SEQUENCE [LARGE SCALE GENOMIC DNA]</scope>
    <source>
        <strain evidence="10 11">DSM 24455</strain>
    </source>
</reference>
<feature type="domain" description="Lysidine-tRNA(Ile) synthetase C-terminal" evidence="9">
    <location>
        <begin position="377"/>
        <end position="449"/>
    </location>
</feature>
<dbReference type="GO" id="GO:0005524">
    <property type="term" value="F:ATP binding"/>
    <property type="evidence" value="ECO:0007669"/>
    <property type="project" value="UniProtKB-UniRule"/>
</dbReference>
<dbReference type="InterPro" id="IPR011063">
    <property type="entry name" value="TilS/TtcA_N"/>
</dbReference>
<organism evidence="10 11">
    <name type="scientific">Fonticella tunisiensis</name>
    <dbReference type="NCBI Taxonomy" id="1096341"/>
    <lineage>
        <taxon>Bacteria</taxon>
        <taxon>Bacillati</taxon>
        <taxon>Bacillota</taxon>
        <taxon>Clostridia</taxon>
        <taxon>Eubacteriales</taxon>
        <taxon>Clostridiaceae</taxon>
        <taxon>Fonticella</taxon>
    </lineage>
</organism>
<evidence type="ECO:0000256" key="8">
    <source>
        <dbReference type="HAMAP-Rule" id="MF_01161"/>
    </source>
</evidence>
<dbReference type="NCBIfam" id="TIGR02433">
    <property type="entry name" value="lysidine_TilS_C"/>
    <property type="match status" value="1"/>
</dbReference>
<dbReference type="PANTHER" id="PTHR43033">
    <property type="entry name" value="TRNA(ILE)-LYSIDINE SYNTHASE-RELATED"/>
    <property type="match status" value="1"/>
</dbReference>
<dbReference type="Gene3D" id="3.50.40.10">
    <property type="entry name" value="Phenylalanyl-trna Synthetase, Chain B, domain 3"/>
    <property type="match status" value="1"/>
</dbReference>
<keyword evidence="3 8" id="KW-0436">Ligase</keyword>
<dbReference type="NCBIfam" id="TIGR02432">
    <property type="entry name" value="lysidine_TilS_N"/>
    <property type="match status" value="1"/>
</dbReference>
<dbReference type="CDD" id="cd01992">
    <property type="entry name" value="TilS_N"/>
    <property type="match status" value="1"/>
</dbReference>
<evidence type="ECO:0000256" key="1">
    <source>
        <dbReference type="ARBA" id="ARBA00004496"/>
    </source>
</evidence>
<name>A0A4R7K986_9CLOT</name>
<proteinExistence type="inferred from homology"/>
<dbReference type="InterPro" id="IPR012094">
    <property type="entry name" value="tRNA_Ile_lys_synt"/>
</dbReference>
<evidence type="ECO:0000313" key="10">
    <source>
        <dbReference type="EMBL" id="TDT50302.1"/>
    </source>
</evidence>
<keyword evidence="6 8" id="KW-0067">ATP-binding</keyword>
<dbReference type="InterPro" id="IPR012795">
    <property type="entry name" value="tRNA_Ile_lys_synt_N"/>
</dbReference>
<dbReference type="GO" id="GO:0032267">
    <property type="term" value="F:tRNA(Ile)-lysidine synthase activity"/>
    <property type="evidence" value="ECO:0007669"/>
    <property type="project" value="UniProtKB-EC"/>
</dbReference>
<dbReference type="Pfam" id="PF01171">
    <property type="entry name" value="ATP_bind_3"/>
    <property type="match status" value="1"/>
</dbReference>
<evidence type="ECO:0000256" key="2">
    <source>
        <dbReference type="ARBA" id="ARBA00022490"/>
    </source>
</evidence>
<evidence type="ECO:0000256" key="5">
    <source>
        <dbReference type="ARBA" id="ARBA00022741"/>
    </source>
</evidence>
<evidence type="ECO:0000313" key="11">
    <source>
        <dbReference type="Proteomes" id="UP000295325"/>
    </source>
</evidence>
<keyword evidence="11" id="KW-1185">Reference proteome</keyword>
<evidence type="ECO:0000259" key="9">
    <source>
        <dbReference type="SMART" id="SM00977"/>
    </source>
</evidence>
<evidence type="ECO:0000256" key="6">
    <source>
        <dbReference type="ARBA" id="ARBA00022840"/>
    </source>
</evidence>
<dbReference type="InterPro" id="IPR012796">
    <property type="entry name" value="Lysidine-tRNA-synth_C"/>
</dbReference>
<comment type="domain">
    <text evidence="8">The N-terminal region contains the highly conserved SGGXDS motif, predicted to be a P-loop motif involved in ATP binding.</text>
</comment>
<comment type="function">
    <text evidence="8">Ligates lysine onto the cytidine present at position 34 of the AUA codon-specific tRNA(Ile) that contains the anticodon CAU, in an ATP-dependent manner. Cytidine is converted to lysidine, thus changing the amino acid specificity of the tRNA from methionine to isoleucine.</text>
</comment>
<dbReference type="InterPro" id="IPR020825">
    <property type="entry name" value="Phe-tRNA_synthase-like_B3/B4"/>
</dbReference>
<keyword evidence="2 8" id="KW-0963">Cytoplasm</keyword>
<dbReference type="AlphaFoldDB" id="A0A4R7K986"/>
<dbReference type="OrthoDB" id="9807403at2"/>
<comment type="subcellular location">
    <subcellularLocation>
        <location evidence="1 8">Cytoplasm</location>
    </subcellularLocation>
</comment>
<dbReference type="RefSeq" id="WP_133629244.1">
    <property type="nucleotide sequence ID" value="NZ_SOAZ01000031.1"/>
</dbReference>
<protein>
    <recommendedName>
        <fullName evidence="8">tRNA(Ile)-lysidine synthase</fullName>
        <ecNumber evidence="8">6.3.4.19</ecNumber>
    </recommendedName>
    <alternativeName>
        <fullName evidence="8">tRNA(Ile)-2-lysyl-cytidine synthase</fullName>
    </alternativeName>
    <alternativeName>
        <fullName evidence="8">tRNA(Ile)-lysidine synthetase</fullName>
    </alternativeName>
</protein>
<evidence type="ECO:0000256" key="3">
    <source>
        <dbReference type="ARBA" id="ARBA00022598"/>
    </source>
</evidence>
<evidence type="ECO:0000256" key="4">
    <source>
        <dbReference type="ARBA" id="ARBA00022694"/>
    </source>
</evidence>
<feature type="binding site" evidence="8">
    <location>
        <begin position="26"/>
        <end position="31"/>
    </location>
    <ligand>
        <name>ATP</name>
        <dbReference type="ChEBI" id="CHEBI:30616"/>
    </ligand>
</feature>
<comment type="catalytic activity">
    <reaction evidence="7 8">
        <text>cytidine(34) in tRNA(Ile2) + L-lysine + ATP = lysidine(34) in tRNA(Ile2) + AMP + diphosphate + H(+)</text>
        <dbReference type="Rhea" id="RHEA:43744"/>
        <dbReference type="Rhea" id="RHEA-COMP:10625"/>
        <dbReference type="Rhea" id="RHEA-COMP:10670"/>
        <dbReference type="ChEBI" id="CHEBI:15378"/>
        <dbReference type="ChEBI" id="CHEBI:30616"/>
        <dbReference type="ChEBI" id="CHEBI:32551"/>
        <dbReference type="ChEBI" id="CHEBI:33019"/>
        <dbReference type="ChEBI" id="CHEBI:82748"/>
        <dbReference type="ChEBI" id="CHEBI:83665"/>
        <dbReference type="ChEBI" id="CHEBI:456215"/>
        <dbReference type="EC" id="6.3.4.19"/>
    </reaction>
</comment>
<keyword evidence="4 8" id="KW-0819">tRNA processing</keyword>
<dbReference type="Gene3D" id="1.20.59.20">
    <property type="match status" value="1"/>
</dbReference>